<sequence>WLYEPTEELTVTIDYSGQEKLTTGNLRIVETNLLWTRYLVILAAAALLVLATMWLERREAVKGRNEQRRQILFGIGVIAFFASIPYFYDGMVSGADLTYHLHRIEGVKDGLLTGQFPVRLEPRWVFDHGYANGIFYCNLLLYFPALLRMAGFTMTESYAFYCIGLNIATAAIAWYCFSGIFKDRIIGLV</sequence>
<feature type="transmembrane region" description="Helical" evidence="1">
    <location>
        <begin position="159"/>
        <end position="181"/>
    </location>
</feature>
<feature type="transmembrane region" description="Helical" evidence="1">
    <location>
        <begin position="35"/>
        <end position="55"/>
    </location>
</feature>
<feature type="transmembrane region" description="Helical" evidence="1">
    <location>
        <begin position="129"/>
        <end position="147"/>
    </location>
</feature>
<feature type="transmembrane region" description="Helical" evidence="1">
    <location>
        <begin position="71"/>
        <end position="88"/>
    </location>
</feature>
<keyword evidence="1" id="KW-0472">Membrane</keyword>
<keyword evidence="1" id="KW-0812">Transmembrane</keyword>
<feature type="non-terminal residue" evidence="2">
    <location>
        <position position="1"/>
    </location>
</feature>
<evidence type="ECO:0000313" key="2">
    <source>
        <dbReference type="EMBL" id="EKC77617.1"/>
    </source>
</evidence>
<comment type="caution">
    <text evidence="2">The sequence shown here is derived from an EMBL/GenBank/DDBJ whole genome shotgun (WGS) entry which is preliminary data.</text>
</comment>
<gene>
    <name evidence="2" type="ORF">OBE_00269</name>
</gene>
<keyword evidence="1" id="KW-1133">Transmembrane helix</keyword>
<accession>K1TWX8</accession>
<dbReference type="AlphaFoldDB" id="K1TWX8"/>
<protein>
    <submittedName>
        <fullName evidence="2">Uncharacterized protein</fullName>
    </submittedName>
</protein>
<reference evidence="2" key="1">
    <citation type="journal article" date="2013" name="Environ. Microbiol.">
        <title>Microbiota from the distal guts of lean and obese adolescents exhibit partial functional redundancy besides clear differences in community structure.</title>
        <authorList>
            <person name="Ferrer M."/>
            <person name="Ruiz A."/>
            <person name="Lanza F."/>
            <person name="Haange S.B."/>
            <person name="Oberbach A."/>
            <person name="Till H."/>
            <person name="Bargiela R."/>
            <person name="Campoy C."/>
            <person name="Segura M.T."/>
            <person name="Richter M."/>
            <person name="von Bergen M."/>
            <person name="Seifert J."/>
            <person name="Suarez A."/>
        </authorList>
    </citation>
    <scope>NUCLEOTIDE SEQUENCE</scope>
</reference>
<organism evidence="2">
    <name type="scientific">human gut metagenome</name>
    <dbReference type="NCBI Taxonomy" id="408170"/>
    <lineage>
        <taxon>unclassified sequences</taxon>
        <taxon>metagenomes</taxon>
        <taxon>organismal metagenomes</taxon>
    </lineage>
</organism>
<proteinExistence type="predicted"/>
<feature type="non-terminal residue" evidence="2">
    <location>
        <position position="189"/>
    </location>
</feature>
<evidence type="ECO:0000256" key="1">
    <source>
        <dbReference type="SAM" id="Phobius"/>
    </source>
</evidence>
<dbReference type="EMBL" id="AJWZ01000190">
    <property type="protein sequence ID" value="EKC77617.1"/>
    <property type="molecule type" value="Genomic_DNA"/>
</dbReference>
<name>K1TWX8_9ZZZZ</name>